<evidence type="ECO:0000313" key="3">
    <source>
        <dbReference type="Proteomes" id="UP000719766"/>
    </source>
</evidence>
<proteinExistence type="predicted"/>
<comment type="caution">
    <text evidence="2">The sequence shown here is derived from an EMBL/GenBank/DDBJ whole genome shotgun (WGS) entry which is preliminary data.</text>
</comment>
<protein>
    <submittedName>
        <fullName evidence="2">Uncharacterized protein</fullName>
    </submittedName>
</protein>
<sequence length="172" mass="19825">MDSDGKLSTHSQILDYQLRGEELEDVSILAFLINTYEERISAPKQQAISSTSELTLAAPRGRPRNPRSYYLSDHPKHSTHRRVTHCEGHNTLPNIVGAWFPRSDDEDIHEYYCASMLSLLKPWRQLAQLKNEQETWKEAFSAFITTSSVWERDVIAGAQYYYECKTAAERQS</sequence>
<evidence type="ECO:0000256" key="1">
    <source>
        <dbReference type="SAM" id="MobiDB-lite"/>
    </source>
</evidence>
<dbReference type="OrthoDB" id="3050185at2759"/>
<organism evidence="2 3">
    <name type="scientific">Suillus plorans</name>
    <dbReference type="NCBI Taxonomy" id="116603"/>
    <lineage>
        <taxon>Eukaryota</taxon>
        <taxon>Fungi</taxon>
        <taxon>Dikarya</taxon>
        <taxon>Basidiomycota</taxon>
        <taxon>Agaricomycotina</taxon>
        <taxon>Agaricomycetes</taxon>
        <taxon>Agaricomycetidae</taxon>
        <taxon>Boletales</taxon>
        <taxon>Suillineae</taxon>
        <taxon>Suillaceae</taxon>
        <taxon>Suillus</taxon>
    </lineage>
</organism>
<dbReference type="EMBL" id="JABBWE010000008">
    <property type="protein sequence ID" value="KAG1800777.1"/>
    <property type="molecule type" value="Genomic_DNA"/>
</dbReference>
<dbReference type="Proteomes" id="UP000719766">
    <property type="component" value="Unassembled WGS sequence"/>
</dbReference>
<keyword evidence="3" id="KW-1185">Reference proteome</keyword>
<accession>A0A9P7DQR6</accession>
<gene>
    <name evidence="2" type="ORF">HD556DRAFT_1229814</name>
</gene>
<evidence type="ECO:0000313" key="2">
    <source>
        <dbReference type="EMBL" id="KAG1800777.1"/>
    </source>
</evidence>
<name>A0A9P7DQR6_9AGAM</name>
<feature type="region of interest" description="Disordered" evidence="1">
    <location>
        <begin position="52"/>
        <end position="75"/>
    </location>
</feature>
<feature type="non-terminal residue" evidence="2">
    <location>
        <position position="172"/>
    </location>
</feature>
<dbReference type="GeneID" id="64591071"/>
<dbReference type="AlphaFoldDB" id="A0A9P7DQR6"/>
<reference evidence="2" key="1">
    <citation type="journal article" date="2020" name="New Phytol.">
        <title>Comparative genomics reveals dynamic genome evolution in host specialist ectomycorrhizal fungi.</title>
        <authorList>
            <person name="Lofgren L.A."/>
            <person name="Nguyen N.H."/>
            <person name="Vilgalys R."/>
            <person name="Ruytinx J."/>
            <person name="Liao H.L."/>
            <person name="Branco S."/>
            <person name="Kuo A."/>
            <person name="LaButti K."/>
            <person name="Lipzen A."/>
            <person name="Andreopoulos W."/>
            <person name="Pangilinan J."/>
            <person name="Riley R."/>
            <person name="Hundley H."/>
            <person name="Na H."/>
            <person name="Barry K."/>
            <person name="Grigoriev I.V."/>
            <person name="Stajich J.E."/>
            <person name="Kennedy P.G."/>
        </authorList>
    </citation>
    <scope>NUCLEOTIDE SEQUENCE</scope>
    <source>
        <strain evidence="2">S12</strain>
    </source>
</reference>
<dbReference type="RefSeq" id="XP_041164519.1">
    <property type="nucleotide sequence ID" value="XM_041297307.1"/>
</dbReference>